<comment type="caution">
    <text evidence="1">The sequence shown here is derived from an EMBL/GenBank/DDBJ whole genome shotgun (WGS) entry which is preliminary data.</text>
</comment>
<organism evidence="1 2">
    <name type="scientific">Arachis hypogaea</name>
    <name type="common">Peanut</name>
    <dbReference type="NCBI Taxonomy" id="3818"/>
    <lineage>
        <taxon>Eukaryota</taxon>
        <taxon>Viridiplantae</taxon>
        <taxon>Streptophyta</taxon>
        <taxon>Embryophyta</taxon>
        <taxon>Tracheophyta</taxon>
        <taxon>Spermatophyta</taxon>
        <taxon>Magnoliopsida</taxon>
        <taxon>eudicotyledons</taxon>
        <taxon>Gunneridae</taxon>
        <taxon>Pentapetalae</taxon>
        <taxon>rosids</taxon>
        <taxon>fabids</taxon>
        <taxon>Fabales</taxon>
        <taxon>Fabaceae</taxon>
        <taxon>Papilionoideae</taxon>
        <taxon>50 kb inversion clade</taxon>
        <taxon>dalbergioids sensu lato</taxon>
        <taxon>Dalbergieae</taxon>
        <taxon>Pterocarpus clade</taxon>
        <taxon>Arachis</taxon>
    </lineage>
</organism>
<dbReference type="Proteomes" id="UP000289738">
    <property type="component" value="Unassembled WGS sequence"/>
</dbReference>
<name>A0A444WPI9_ARAHY</name>
<sequence>MQKENDRITATIYEPESNQSIQVHVRLLEGYLVMKSKSKSLLSDLERVEDVVDKAESQNTMFFAWMDANKEYT</sequence>
<accession>A0A444WPI9</accession>
<reference evidence="1 2" key="1">
    <citation type="submission" date="2019-01" db="EMBL/GenBank/DDBJ databases">
        <title>Sequencing of cultivated peanut Arachis hypogaea provides insights into genome evolution and oil improvement.</title>
        <authorList>
            <person name="Chen X."/>
        </authorList>
    </citation>
    <scope>NUCLEOTIDE SEQUENCE [LARGE SCALE GENOMIC DNA]</scope>
    <source>
        <strain evidence="2">cv. Fuhuasheng</strain>
        <tissue evidence="1">Leaves</tissue>
    </source>
</reference>
<dbReference type="AlphaFoldDB" id="A0A444WPI9"/>
<dbReference type="EMBL" id="SDMP01000026">
    <property type="protein sequence ID" value="RYQ79321.1"/>
    <property type="molecule type" value="Genomic_DNA"/>
</dbReference>
<evidence type="ECO:0000313" key="1">
    <source>
        <dbReference type="EMBL" id="RYQ79321.1"/>
    </source>
</evidence>
<proteinExistence type="predicted"/>
<protein>
    <submittedName>
        <fullName evidence="1">Uncharacterized protein</fullName>
    </submittedName>
</protein>
<evidence type="ECO:0000313" key="2">
    <source>
        <dbReference type="Proteomes" id="UP000289738"/>
    </source>
</evidence>
<gene>
    <name evidence="1" type="ORF">Ahy_Scaffold6g108049</name>
</gene>
<keyword evidence="2" id="KW-1185">Reference proteome</keyword>